<accession>A0ACB9CRJ1</accession>
<protein>
    <submittedName>
        <fullName evidence="1">Uncharacterized protein</fullName>
    </submittedName>
</protein>
<gene>
    <name evidence="1" type="ORF">L2E82_26863</name>
</gene>
<keyword evidence="2" id="KW-1185">Reference proteome</keyword>
<dbReference type="EMBL" id="CM042013">
    <property type="protein sequence ID" value="KAI3736876.1"/>
    <property type="molecule type" value="Genomic_DNA"/>
</dbReference>
<proteinExistence type="predicted"/>
<reference evidence="1 2" key="2">
    <citation type="journal article" date="2022" name="Mol. Ecol. Resour.">
        <title>The genomes of chicory, endive, great burdock and yacon provide insights into Asteraceae paleo-polyploidization history and plant inulin production.</title>
        <authorList>
            <person name="Fan W."/>
            <person name="Wang S."/>
            <person name="Wang H."/>
            <person name="Wang A."/>
            <person name="Jiang F."/>
            <person name="Liu H."/>
            <person name="Zhao H."/>
            <person name="Xu D."/>
            <person name="Zhang Y."/>
        </authorList>
    </citation>
    <scope>NUCLEOTIDE SEQUENCE [LARGE SCALE GENOMIC DNA]</scope>
    <source>
        <strain evidence="2">cv. Punajuju</strain>
        <tissue evidence="1">Leaves</tissue>
    </source>
</reference>
<name>A0ACB9CRJ1_CICIN</name>
<sequence>MDIIQLFLDGVLSIGSKSWQMNLDDRKYEINKRWQMNLDDRTAHDLQSVSCITDEQSIQNLFTPVTSKGTLDLMNTLGLRIRCLPGYQE</sequence>
<comment type="caution">
    <text evidence="1">The sequence shown here is derived from an EMBL/GenBank/DDBJ whole genome shotgun (WGS) entry which is preliminary data.</text>
</comment>
<organism evidence="1 2">
    <name type="scientific">Cichorium intybus</name>
    <name type="common">Chicory</name>
    <dbReference type="NCBI Taxonomy" id="13427"/>
    <lineage>
        <taxon>Eukaryota</taxon>
        <taxon>Viridiplantae</taxon>
        <taxon>Streptophyta</taxon>
        <taxon>Embryophyta</taxon>
        <taxon>Tracheophyta</taxon>
        <taxon>Spermatophyta</taxon>
        <taxon>Magnoliopsida</taxon>
        <taxon>eudicotyledons</taxon>
        <taxon>Gunneridae</taxon>
        <taxon>Pentapetalae</taxon>
        <taxon>asterids</taxon>
        <taxon>campanulids</taxon>
        <taxon>Asterales</taxon>
        <taxon>Asteraceae</taxon>
        <taxon>Cichorioideae</taxon>
        <taxon>Cichorieae</taxon>
        <taxon>Cichoriinae</taxon>
        <taxon>Cichorium</taxon>
    </lineage>
</organism>
<evidence type="ECO:0000313" key="2">
    <source>
        <dbReference type="Proteomes" id="UP001055811"/>
    </source>
</evidence>
<evidence type="ECO:0000313" key="1">
    <source>
        <dbReference type="EMBL" id="KAI3736876.1"/>
    </source>
</evidence>
<reference evidence="2" key="1">
    <citation type="journal article" date="2022" name="Mol. Ecol. Resour.">
        <title>The genomes of chicory, endive, great burdock and yacon provide insights into Asteraceae palaeo-polyploidization history and plant inulin production.</title>
        <authorList>
            <person name="Fan W."/>
            <person name="Wang S."/>
            <person name="Wang H."/>
            <person name="Wang A."/>
            <person name="Jiang F."/>
            <person name="Liu H."/>
            <person name="Zhao H."/>
            <person name="Xu D."/>
            <person name="Zhang Y."/>
        </authorList>
    </citation>
    <scope>NUCLEOTIDE SEQUENCE [LARGE SCALE GENOMIC DNA]</scope>
    <source>
        <strain evidence="2">cv. Punajuju</strain>
    </source>
</reference>
<dbReference type="Proteomes" id="UP001055811">
    <property type="component" value="Linkage Group LG05"/>
</dbReference>